<reference evidence="1" key="1">
    <citation type="submission" date="2018-02" db="EMBL/GenBank/DDBJ databases">
        <authorList>
            <person name="Cohen D.B."/>
            <person name="Kent A.D."/>
        </authorList>
    </citation>
    <scope>NUCLEOTIDE SEQUENCE</scope>
</reference>
<name>A0A2N9FWR2_FAGSY</name>
<organism evidence="1">
    <name type="scientific">Fagus sylvatica</name>
    <name type="common">Beechnut</name>
    <dbReference type="NCBI Taxonomy" id="28930"/>
    <lineage>
        <taxon>Eukaryota</taxon>
        <taxon>Viridiplantae</taxon>
        <taxon>Streptophyta</taxon>
        <taxon>Embryophyta</taxon>
        <taxon>Tracheophyta</taxon>
        <taxon>Spermatophyta</taxon>
        <taxon>Magnoliopsida</taxon>
        <taxon>eudicotyledons</taxon>
        <taxon>Gunneridae</taxon>
        <taxon>Pentapetalae</taxon>
        <taxon>rosids</taxon>
        <taxon>fabids</taxon>
        <taxon>Fagales</taxon>
        <taxon>Fagaceae</taxon>
        <taxon>Fagus</taxon>
    </lineage>
</organism>
<evidence type="ECO:0000313" key="1">
    <source>
        <dbReference type="EMBL" id="SPC91575.1"/>
    </source>
</evidence>
<protein>
    <submittedName>
        <fullName evidence="1">Uncharacterized protein</fullName>
    </submittedName>
</protein>
<dbReference type="AlphaFoldDB" id="A0A2N9FWR2"/>
<sequence>MAKNKSSCSSSVCHSPPPLFTATGGGGFWLGKAVPCLSLSRHFSLTASMASPSLSNSRLTLTLTLDFGEPMYGSRIGFW</sequence>
<gene>
    <name evidence="1" type="ORF">FSB_LOCUS19457</name>
</gene>
<proteinExistence type="predicted"/>
<dbReference type="EMBL" id="OIVN01001235">
    <property type="protein sequence ID" value="SPC91575.1"/>
    <property type="molecule type" value="Genomic_DNA"/>
</dbReference>
<accession>A0A2N9FWR2</accession>